<keyword evidence="5" id="KW-1185">Reference proteome</keyword>
<evidence type="ECO:0000313" key="4">
    <source>
        <dbReference type="EMBL" id="KDO61076.1"/>
    </source>
</evidence>
<name>A0A067FCY7_CITSI</name>
<dbReference type="PANTHER" id="PTHR19411:SF0">
    <property type="entry name" value="PROTEIN BUD31 HOMOLOG"/>
    <property type="match status" value="1"/>
</dbReference>
<keyword evidence="3" id="KW-0539">Nucleus</keyword>
<sequence length="83" mass="9840">MPKVKTNRVQNPEGWELIEPTLRELQKEISMELYEFCLDQGYAVRNLIAKGKQPGYERLCCLRCMQPHDHNFQMHECAECLRT</sequence>
<dbReference type="InterPro" id="IPR001748">
    <property type="entry name" value="BUD31"/>
</dbReference>
<evidence type="ECO:0000313" key="5">
    <source>
        <dbReference type="Proteomes" id="UP000027120"/>
    </source>
</evidence>
<comment type="subcellular location">
    <subcellularLocation>
        <location evidence="1">Nucleus</location>
    </subcellularLocation>
</comment>
<evidence type="ECO:0000256" key="3">
    <source>
        <dbReference type="ARBA" id="ARBA00023242"/>
    </source>
</evidence>
<organism evidence="4 5">
    <name type="scientific">Citrus sinensis</name>
    <name type="common">Sweet orange</name>
    <name type="synonym">Citrus aurantium var. sinensis</name>
    <dbReference type="NCBI Taxonomy" id="2711"/>
    <lineage>
        <taxon>Eukaryota</taxon>
        <taxon>Viridiplantae</taxon>
        <taxon>Streptophyta</taxon>
        <taxon>Embryophyta</taxon>
        <taxon>Tracheophyta</taxon>
        <taxon>Spermatophyta</taxon>
        <taxon>Magnoliopsida</taxon>
        <taxon>eudicotyledons</taxon>
        <taxon>Gunneridae</taxon>
        <taxon>Pentapetalae</taxon>
        <taxon>rosids</taxon>
        <taxon>malvids</taxon>
        <taxon>Sapindales</taxon>
        <taxon>Rutaceae</taxon>
        <taxon>Aurantioideae</taxon>
        <taxon>Citrus</taxon>
    </lineage>
</organism>
<dbReference type="PANTHER" id="PTHR19411">
    <property type="entry name" value="PROTEIN BUD31-RELATED"/>
    <property type="match status" value="1"/>
</dbReference>
<evidence type="ECO:0000256" key="2">
    <source>
        <dbReference type="ARBA" id="ARBA00005287"/>
    </source>
</evidence>
<dbReference type="EMBL" id="KK784928">
    <property type="protein sequence ID" value="KDO61076.1"/>
    <property type="molecule type" value="Genomic_DNA"/>
</dbReference>
<dbReference type="AlphaFoldDB" id="A0A067FCY7"/>
<dbReference type="STRING" id="2711.A0A067FCY7"/>
<evidence type="ECO:0000256" key="1">
    <source>
        <dbReference type="ARBA" id="ARBA00004123"/>
    </source>
</evidence>
<dbReference type="GO" id="GO:0000398">
    <property type="term" value="P:mRNA splicing, via spliceosome"/>
    <property type="evidence" value="ECO:0000318"/>
    <property type="project" value="GO_Central"/>
</dbReference>
<dbReference type="Proteomes" id="UP000027120">
    <property type="component" value="Unassembled WGS sequence"/>
</dbReference>
<dbReference type="PRINTS" id="PR00322">
    <property type="entry name" value="G10"/>
</dbReference>
<dbReference type="SMR" id="A0A067FCY7"/>
<dbReference type="Pfam" id="PF01125">
    <property type="entry name" value="BUD31"/>
    <property type="match status" value="1"/>
</dbReference>
<accession>A0A067FCY7</accession>
<protein>
    <submittedName>
        <fullName evidence="4">Uncharacterized protein</fullName>
    </submittedName>
</protein>
<gene>
    <name evidence="4" type="ORF">CISIN_1g040196mg</name>
</gene>
<comment type="similarity">
    <text evidence="2">Belongs to the BUD31 (G10) family.</text>
</comment>
<proteinExistence type="inferred from homology"/>
<reference evidence="4 5" key="1">
    <citation type="submission" date="2014-04" db="EMBL/GenBank/DDBJ databases">
        <authorList>
            <consortium name="International Citrus Genome Consortium"/>
            <person name="Gmitter F."/>
            <person name="Chen C."/>
            <person name="Farmerie W."/>
            <person name="Harkins T."/>
            <person name="Desany B."/>
            <person name="Mohiuddin M."/>
            <person name="Kodira C."/>
            <person name="Borodovsky M."/>
            <person name="Lomsadze A."/>
            <person name="Burns P."/>
            <person name="Jenkins J."/>
            <person name="Prochnik S."/>
            <person name="Shu S."/>
            <person name="Chapman J."/>
            <person name="Pitluck S."/>
            <person name="Schmutz J."/>
            <person name="Rokhsar D."/>
        </authorList>
    </citation>
    <scope>NUCLEOTIDE SEQUENCE</scope>
</reference>
<dbReference type="GO" id="GO:0005681">
    <property type="term" value="C:spliceosomal complex"/>
    <property type="evidence" value="ECO:0000318"/>
    <property type="project" value="GO_Central"/>
</dbReference>